<evidence type="ECO:0000313" key="5">
    <source>
        <dbReference type="EMBL" id="TYH27828.1"/>
    </source>
</evidence>
<dbReference type="InterPro" id="IPR036858">
    <property type="entry name" value="Cyclin-dep_kinase_reg-sub_sf"/>
</dbReference>
<accession>A0A5D2HCJ0</accession>
<evidence type="ECO:0000256" key="1">
    <source>
        <dbReference type="ARBA" id="ARBA00007782"/>
    </source>
</evidence>
<comment type="similarity">
    <text evidence="1 4">Belongs to the CKS family.</text>
</comment>
<name>A0A5D2HCJ0_GOSDA</name>
<evidence type="ECO:0000256" key="2">
    <source>
        <dbReference type="ARBA" id="ARBA00022618"/>
    </source>
</evidence>
<reference evidence="5 6" key="1">
    <citation type="submission" date="2019-06" db="EMBL/GenBank/DDBJ databases">
        <title>WGS assembly of Gossypium darwinii.</title>
        <authorList>
            <person name="Chen Z.J."/>
            <person name="Sreedasyam A."/>
            <person name="Ando A."/>
            <person name="Song Q."/>
            <person name="De L."/>
            <person name="Hulse-Kemp A."/>
            <person name="Ding M."/>
            <person name="Ye W."/>
            <person name="Kirkbride R."/>
            <person name="Jenkins J."/>
            <person name="Plott C."/>
            <person name="Lovell J."/>
            <person name="Lin Y.-M."/>
            <person name="Vaughn R."/>
            <person name="Liu B."/>
            <person name="Li W."/>
            <person name="Simpson S."/>
            <person name="Scheffler B."/>
            <person name="Saski C."/>
            <person name="Grover C."/>
            <person name="Hu G."/>
            <person name="Conover J."/>
            <person name="Carlson J."/>
            <person name="Shu S."/>
            <person name="Boston L."/>
            <person name="Williams M."/>
            <person name="Peterson D."/>
            <person name="Mcgee K."/>
            <person name="Jones D."/>
            <person name="Wendel J."/>
            <person name="Stelly D."/>
            <person name="Grimwood J."/>
            <person name="Schmutz J."/>
        </authorList>
    </citation>
    <scope>NUCLEOTIDE SEQUENCE [LARGE SCALE GENOMIC DNA]</scope>
    <source>
        <strain evidence="5">1808015.09</strain>
    </source>
</reference>
<dbReference type="PANTHER" id="PTHR23415">
    <property type="entry name" value="CYCLIN-DEPENDENT KINASES REGULATORY SUBUNIT/60S RIBOSOME SUBUNIT BIOGENESIS PROTEIN NIP7"/>
    <property type="match status" value="1"/>
</dbReference>
<dbReference type="GO" id="GO:0016538">
    <property type="term" value="F:cyclin-dependent protein serine/threonine kinase regulator activity"/>
    <property type="evidence" value="ECO:0007669"/>
    <property type="project" value="InterPro"/>
</dbReference>
<dbReference type="AlphaFoldDB" id="A0A5D2HCJ0"/>
<dbReference type="Gene3D" id="3.30.170.10">
    <property type="entry name" value="Cyclin-dependent kinase, regulatory subunit"/>
    <property type="match status" value="1"/>
</dbReference>
<evidence type="ECO:0000313" key="6">
    <source>
        <dbReference type="Proteomes" id="UP000323506"/>
    </source>
</evidence>
<dbReference type="GO" id="GO:0051301">
    <property type="term" value="P:cell division"/>
    <property type="evidence" value="ECO:0007669"/>
    <property type="project" value="UniProtKB-UniRule"/>
</dbReference>
<dbReference type="EMBL" id="CM017689">
    <property type="protein sequence ID" value="TYH27828.1"/>
    <property type="molecule type" value="Genomic_DNA"/>
</dbReference>
<gene>
    <name evidence="5" type="ORF">ES288_A02G100000v1</name>
</gene>
<organism evidence="5 6">
    <name type="scientific">Gossypium darwinii</name>
    <name type="common">Darwin's cotton</name>
    <name type="synonym">Gossypium barbadense var. darwinii</name>
    <dbReference type="NCBI Taxonomy" id="34276"/>
    <lineage>
        <taxon>Eukaryota</taxon>
        <taxon>Viridiplantae</taxon>
        <taxon>Streptophyta</taxon>
        <taxon>Embryophyta</taxon>
        <taxon>Tracheophyta</taxon>
        <taxon>Spermatophyta</taxon>
        <taxon>Magnoliopsida</taxon>
        <taxon>eudicotyledons</taxon>
        <taxon>Gunneridae</taxon>
        <taxon>Pentapetalae</taxon>
        <taxon>rosids</taxon>
        <taxon>malvids</taxon>
        <taxon>Malvales</taxon>
        <taxon>Malvaceae</taxon>
        <taxon>Malvoideae</taxon>
        <taxon>Gossypium</taxon>
    </lineage>
</organism>
<sequence length="50" mass="5913">MGQIQYSEKYFDDTYENRNVVLHPEVAKLLPKNRLLSDVFCLGFYTCHCL</sequence>
<dbReference type="Pfam" id="PF01111">
    <property type="entry name" value="CKS"/>
    <property type="match status" value="1"/>
</dbReference>
<keyword evidence="2 4" id="KW-0132">Cell division</keyword>
<proteinExistence type="inferred from homology"/>
<dbReference type="Proteomes" id="UP000323506">
    <property type="component" value="Chromosome A02"/>
</dbReference>
<evidence type="ECO:0000256" key="4">
    <source>
        <dbReference type="RuleBase" id="RU311113"/>
    </source>
</evidence>
<protein>
    <recommendedName>
        <fullName evidence="4">Cyclin-dependent kinases regulatory subunit</fullName>
    </recommendedName>
</protein>
<evidence type="ECO:0000256" key="3">
    <source>
        <dbReference type="ARBA" id="ARBA00023306"/>
    </source>
</evidence>
<keyword evidence="3 4" id="KW-0131">Cell cycle</keyword>
<dbReference type="SUPFAM" id="SSF55637">
    <property type="entry name" value="Cell cycle regulatory proteins"/>
    <property type="match status" value="1"/>
</dbReference>
<dbReference type="InterPro" id="IPR000789">
    <property type="entry name" value="Cyclin-dep_kinase_reg-sub"/>
</dbReference>
<dbReference type="PRINTS" id="PR00296">
    <property type="entry name" value="CYCLINKINASE"/>
</dbReference>
<keyword evidence="6" id="KW-1185">Reference proteome</keyword>
<comment type="function">
    <text evidence="4">Binds to the catalytic subunit of the cyclin dependent kinases and is essential for their biological function.</text>
</comment>